<evidence type="ECO:0000256" key="1">
    <source>
        <dbReference type="SAM" id="Phobius"/>
    </source>
</evidence>
<keyword evidence="3" id="KW-1185">Reference proteome</keyword>
<dbReference type="Proteomes" id="UP000315295">
    <property type="component" value="Unassembled WGS sequence"/>
</dbReference>
<evidence type="ECO:0000313" key="2">
    <source>
        <dbReference type="EMBL" id="TQE10348.1"/>
    </source>
</evidence>
<keyword evidence="1" id="KW-0472">Membrane</keyword>
<proteinExistence type="predicted"/>
<keyword evidence="1" id="KW-1133">Transmembrane helix</keyword>
<evidence type="ECO:0000313" key="3">
    <source>
        <dbReference type="Proteomes" id="UP000315295"/>
    </source>
</evidence>
<dbReference type="AlphaFoldDB" id="A0A540NH24"/>
<organism evidence="2 3">
    <name type="scientific">Malus baccata</name>
    <name type="common">Siberian crab apple</name>
    <name type="synonym">Pyrus baccata</name>
    <dbReference type="NCBI Taxonomy" id="106549"/>
    <lineage>
        <taxon>Eukaryota</taxon>
        <taxon>Viridiplantae</taxon>
        <taxon>Streptophyta</taxon>
        <taxon>Embryophyta</taxon>
        <taxon>Tracheophyta</taxon>
        <taxon>Spermatophyta</taxon>
        <taxon>Magnoliopsida</taxon>
        <taxon>eudicotyledons</taxon>
        <taxon>Gunneridae</taxon>
        <taxon>Pentapetalae</taxon>
        <taxon>rosids</taxon>
        <taxon>fabids</taxon>
        <taxon>Rosales</taxon>
        <taxon>Rosaceae</taxon>
        <taxon>Amygdaloideae</taxon>
        <taxon>Maleae</taxon>
        <taxon>Malus</taxon>
    </lineage>
</organism>
<name>A0A540NH24_MALBA</name>
<reference evidence="2 3" key="1">
    <citation type="journal article" date="2019" name="G3 (Bethesda)">
        <title>Sequencing of a Wild Apple (Malus baccata) Genome Unravels the Differences Between Cultivated and Wild Apple Species Regarding Disease Resistance and Cold Tolerance.</title>
        <authorList>
            <person name="Chen X."/>
        </authorList>
    </citation>
    <scope>NUCLEOTIDE SEQUENCE [LARGE SCALE GENOMIC DNA]</scope>
    <source>
        <strain evidence="3">cv. Shandingzi</strain>
        <tissue evidence="2">Leaves</tissue>
    </source>
</reference>
<dbReference type="EMBL" id="VIEB01000043">
    <property type="protein sequence ID" value="TQE10348.1"/>
    <property type="molecule type" value="Genomic_DNA"/>
</dbReference>
<protein>
    <submittedName>
        <fullName evidence="2">Uncharacterized protein</fullName>
    </submittedName>
</protein>
<comment type="caution">
    <text evidence="2">The sequence shown here is derived from an EMBL/GenBank/DDBJ whole genome shotgun (WGS) entry which is preliminary data.</text>
</comment>
<sequence>MGLLISIDLTFPLYAGNYSDIFGIPWISLYFKLLFGLGIRRFQSKKWVRSQKLSPFLLPCFLDLAIFVCSSLCGSKSSPLCRCPGQRYLFDWLLDKTILQPRVSRRKLSIHGSKGESLYF</sequence>
<feature type="transmembrane region" description="Helical" evidence="1">
    <location>
        <begin position="21"/>
        <end position="39"/>
    </location>
</feature>
<accession>A0A540NH24</accession>
<keyword evidence="1" id="KW-0812">Transmembrane</keyword>
<gene>
    <name evidence="2" type="ORF">C1H46_004060</name>
</gene>